<dbReference type="SUPFAM" id="SSF47370">
    <property type="entry name" value="Bromodomain"/>
    <property type="match status" value="2"/>
</dbReference>
<proteinExistence type="predicted"/>
<dbReference type="CDD" id="cd04369">
    <property type="entry name" value="Bromodomain"/>
    <property type="match status" value="2"/>
</dbReference>
<feature type="compositionally biased region" description="Low complexity" evidence="9">
    <location>
        <begin position="466"/>
        <end position="475"/>
    </location>
</feature>
<keyword evidence="4" id="KW-0805">Transcription regulation</keyword>
<dbReference type="GeneID" id="54297156"/>
<dbReference type="InterPro" id="IPR018359">
    <property type="entry name" value="Bromodomain_CS"/>
</dbReference>
<dbReference type="RefSeq" id="XP_033402382.1">
    <property type="nucleotide sequence ID" value="XM_033539660.1"/>
</dbReference>
<evidence type="ECO:0000256" key="7">
    <source>
        <dbReference type="ARBA" id="ARBA00023242"/>
    </source>
</evidence>
<keyword evidence="7" id="KW-0539">Nucleus</keyword>
<keyword evidence="3" id="KW-0156">Chromatin regulator</keyword>
<evidence type="ECO:0000259" key="10">
    <source>
        <dbReference type="PROSITE" id="PS50014"/>
    </source>
</evidence>
<keyword evidence="6" id="KW-0804">Transcription</keyword>
<dbReference type="InterPro" id="IPR001487">
    <property type="entry name" value="Bromodomain"/>
</dbReference>
<evidence type="ECO:0000313" key="11">
    <source>
        <dbReference type="EMBL" id="KAF2146673.1"/>
    </source>
</evidence>
<feature type="compositionally biased region" description="Polar residues" evidence="9">
    <location>
        <begin position="177"/>
        <end position="188"/>
    </location>
</feature>
<dbReference type="InterPro" id="IPR036427">
    <property type="entry name" value="Bromodomain-like_sf"/>
</dbReference>
<dbReference type="PROSITE" id="PS00633">
    <property type="entry name" value="BROMODOMAIN_1"/>
    <property type="match status" value="1"/>
</dbReference>
<dbReference type="PANTHER" id="PTHR16062">
    <property type="entry name" value="SWI/SNF-RELATED"/>
    <property type="match status" value="1"/>
</dbReference>
<dbReference type="GO" id="GO:0016586">
    <property type="term" value="C:RSC-type complex"/>
    <property type="evidence" value="ECO:0007669"/>
    <property type="project" value="InterPro"/>
</dbReference>
<evidence type="ECO:0000313" key="12">
    <source>
        <dbReference type="Proteomes" id="UP000799438"/>
    </source>
</evidence>
<dbReference type="InterPro" id="IPR054551">
    <property type="entry name" value="RSC4_Ig-like"/>
</dbReference>
<sequence>MESASKRKAPPAASPDSESRASKRQRLPQDDGFAETPDSTMEMGLKFLETMKAAKDKTGRPIATSFLELPDQDEIPQYYKEIKLPVAFSTIETKLRNKEYTSLAAVESDVKRMVNNAKQFNDKNSLIYADAERVRKTASNYMVKHNPAYRNPNYTAVATPIPGEEEKRQQSIRLHGTNGTQETPTATREMSERPKRAAAVPQTPAAPTPTPSRTRKSGRDSAPPDKGAEHDLSGLSFTNAQERLIQDFIDYVEPESGLQIYAPFVQLPSRSLKEYYATIKNPMSLQQVLKQTQGFIGRKEGYSGTSNFKTWQQLEETVSFIWTNARVFNEDGSDLFNLAAEFEDHFKRRLEQAKVKVPEPSQPTIKLKMSAPKPTGTPSGIKLRLGGAKASPAPGSAPETPVARSSSTPGVIVDNEALERQQKHVQAGMNGHRPPSAGSVPRNPFSRASSDAAQAPSLSQRENARSGSAGSPPAANGVKSETQGGQSPALDTIRLSSQAPEANKVPSQYSMPPPTTATPRMASGSPYTNGLPAQGASQPYHGASYHPPNGFDNKHRLHDIADALLPQIVIASHPAITAPRPYKINIPASPAFSQQSVTISIPGTHSSIQVMPHVPVALTQRPWRLFVTANNTRLTEAVQPGTLVEKREKGKPLFEARLQPGVNRVDVEVIAGAASPARGQPTGKPHEEVQMEKCTIFINVMRA</sequence>
<evidence type="ECO:0000256" key="4">
    <source>
        <dbReference type="ARBA" id="ARBA00023015"/>
    </source>
</evidence>
<feature type="compositionally biased region" description="Polar residues" evidence="9">
    <location>
        <begin position="446"/>
        <end position="461"/>
    </location>
</feature>
<feature type="domain" description="Bromo" evidence="10">
    <location>
        <begin position="58"/>
        <end position="128"/>
    </location>
</feature>
<evidence type="ECO:0000256" key="6">
    <source>
        <dbReference type="ARBA" id="ARBA00023163"/>
    </source>
</evidence>
<feature type="compositionally biased region" description="Basic and acidic residues" evidence="9">
    <location>
        <begin position="217"/>
        <end position="232"/>
    </location>
</feature>
<feature type="compositionally biased region" description="Low complexity" evidence="9">
    <location>
        <begin position="386"/>
        <end position="398"/>
    </location>
</feature>
<gene>
    <name evidence="11" type="ORF">K452DRAFT_282851</name>
</gene>
<evidence type="ECO:0000256" key="5">
    <source>
        <dbReference type="ARBA" id="ARBA00023117"/>
    </source>
</evidence>
<name>A0A6A6BTG4_9PEZI</name>
<accession>A0A6A6BTG4</accession>
<reference evidence="11" key="1">
    <citation type="journal article" date="2020" name="Stud. Mycol.">
        <title>101 Dothideomycetes genomes: a test case for predicting lifestyles and emergence of pathogens.</title>
        <authorList>
            <person name="Haridas S."/>
            <person name="Albert R."/>
            <person name="Binder M."/>
            <person name="Bloem J."/>
            <person name="Labutti K."/>
            <person name="Salamov A."/>
            <person name="Andreopoulos B."/>
            <person name="Baker S."/>
            <person name="Barry K."/>
            <person name="Bills G."/>
            <person name="Bluhm B."/>
            <person name="Cannon C."/>
            <person name="Castanera R."/>
            <person name="Culley D."/>
            <person name="Daum C."/>
            <person name="Ezra D."/>
            <person name="Gonzalez J."/>
            <person name="Henrissat B."/>
            <person name="Kuo A."/>
            <person name="Liang C."/>
            <person name="Lipzen A."/>
            <person name="Lutzoni F."/>
            <person name="Magnuson J."/>
            <person name="Mondo S."/>
            <person name="Nolan M."/>
            <person name="Ohm R."/>
            <person name="Pangilinan J."/>
            <person name="Park H.-J."/>
            <person name="Ramirez L."/>
            <person name="Alfaro M."/>
            <person name="Sun H."/>
            <person name="Tritt A."/>
            <person name="Yoshinaga Y."/>
            <person name="Zwiers L.-H."/>
            <person name="Turgeon B."/>
            <person name="Goodwin S."/>
            <person name="Spatafora J."/>
            <person name="Crous P."/>
            <person name="Grigoriev I."/>
        </authorList>
    </citation>
    <scope>NUCLEOTIDE SEQUENCE</scope>
    <source>
        <strain evidence="11">CBS 121167</strain>
    </source>
</reference>
<dbReference type="FunFam" id="1.20.920.10:FF:000083">
    <property type="entry name" value="WGS project CABT00000000 data, contig 2.8"/>
    <property type="match status" value="1"/>
</dbReference>
<dbReference type="GO" id="GO:0006368">
    <property type="term" value="P:transcription elongation by RNA polymerase II"/>
    <property type="evidence" value="ECO:0007669"/>
    <property type="project" value="TreeGrafter"/>
</dbReference>
<dbReference type="GO" id="GO:0003682">
    <property type="term" value="F:chromatin binding"/>
    <property type="evidence" value="ECO:0007669"/>
    <property type="project" value="TreeGrafter"/>
</dbReference>
<dbReference type="Pfam" id="PF00439">
    <property type="entry name" value="Bromodomain"/>
    <property type="match status" value="2"/>
</dbReference>
<keyword evidence="12" id="KW-1185">Reference proteome</keyword>
<feature type="domain" description="Bromo" evidence="10">
    <location>
        <begin position="256"/>
        <end position="336"/>
    </location>
</feature>
<feature type="region of interest" description="Disordered" evidence="9">
    <location>
        <begin position="424"/>
        <end position="554"/>
    </location>
</feature>
<evidence type="ECO:0000256" key="1">
    <source>
        <dbReference type="ARBA" id="ARBA00004123"/>
    </source>
</evidence>
<dbReference type="Pfam" id="PF22994">
    <property type="entry name" value="RSC4_Ig_like"/>
    <property type="match status" value="1"/>
</dbReference>
<keyword evidence="5 8" id="KW-0103">Bromodomain</keyword>
<dbReference type="Gene3D" id="1.20.920.10">
    <property type="entry name" value="Bromodomain-like"/>
    <property type="match status" value="2"/>
</dbReference>
<dbReference type="InterPro" id="IPR037382">
    <property type="entry name" value="Rsc/polybromo"/>
</dbReference>
<dbReference type="Proteomes" id="UP000799438">
    <property type="component" value="Unassembled WGS sequence"/>
</dbReference>
<dbReference type="PANTHER" id="PTHR16062:SF21">
    <property type="entry name" value="CHROMATIN STRUCTURE-REMODELING COMPLEX SUBUNIT RSC1-RELATED"/>
    <property type="match status" value="1"/>
</dbReference>
<dbReference type="PROSITE" id="PS50014">
    <property type="entry name" value="BROMODOMAIN_2"/>
    <property type="match status" value="2"/>
</dbReference>
<keyword evidence="2" id="KW-0677">Repeat</keyword>
<organism evidence="11 12">
    <name type="scientific">Aplosporella prunicola CBS 121167</name>
    <dbReference type="NCBI Taxonomy" id="1176127"/>
    <lineage>
        <taxon>Eukaryota</taxon>
        <taxon>Fungi</taxon>
        <taxon>Dikarya</taxon>
        <taxon>Ascomycota</taxon>
        <taxon>Pezizomycotina</taxon>
        <taxon>Dothideomycetes</taxon>
        <taxon>Dothideomycetes incertae sedis</taxon>
        <taxon>Botryosphaeriales</taxon>
        <taxon>Aplosporellaceae</taxon>
        <taxon>Aplosporella</taxon>
    </lineage>
</organism>
<dbReference type="PRINTS" id="PR00503">
    <property type="entry name" value="BROMODOMAIN"/>
</dbReference>
<evidence type="ECO:0000256" key="3">
    <source>
        <dbReference type="ARBA" id="ARBA00022853"/>
    </source>
</evidence>
<comment type="subcellular location">
    <subcellularLocation>
        <location evidence="1">Nucleus</location>
    </subcellularLocation>
</comment>
<dbReference type="EMBL" id="ML995475">
    <property type="protein sequence ID" value="KAF2146673.1"/>
    <property type="molecule type" value="Genomic_DNA"/>
</dbReference>
<feature type="region of interest" description="Disordered" evidence="9">
    <location>
        <begin position="1"/>
        <end position="41"/>
    </location>
</feature>
<evidence type="ECO:0000256" key="2">
    <source>
        <dbReference type="ARBA" id="ARBA00022737"/>
    </source>
</evidence>
<evidence type="ECO:0000256" key="9">
    <source>
        <dbReference type="SAM" id="MobiDB-lite"/>
    </source>
</evidence>
<evidence type="ECO:0000256" key="8">
    <source>
        <dbReference type="PROSITE-ProRule" id="PRU00035"/>
    </source>
</evidence>
<protein>
    <recommendedName>
        <fullName evidence="10">Bromo domain-containing protein</fullName>
    </recommendedName>
</protein>
<feature type="region of interest" description="Disordered" evidence="9">
    <location>
        <begin position="355"/>
        <end position="409"/>
    </location>
</feature>
<feature type="compositionally biased region" description="Polar residues" evidence="9">
    <location>
        <begin position="494"/>
        <end position="510"/>
    </location>
</feature>
<dbReference type="SMART" id="SM00297">
    <property type="entry name" value="BROMO"/>
    <property type="match status" value="2"/>
</dbReference>
<dbReference type="OrthoDB" id="6017at2759"/>
<dbReference type="AlphaFoldDB" id="A0A6A6BTG4"/>
<feature type="region of interest" description="Disordered" evidence="9">
    <location>
        <begin position="164"/>
        <end position="235"/>
    </location>
</feature>
<dbReference type="GO" id="GO:0006338">
    <property type="term" value="P:chromatin remodeling"/>
    <property type="evidence" value="ECO:0007669"/>
    <property type="project" value="InterPro"/>
</dbReference>